<dbReference type="InterPro" id="IPR041682">
    <property type="entry name" value="AAA_14"/>
</dbReference>
<protein>
    <recommendedName>
        <fullName evidence="5">ATP-binding protein</fullName>
    </recommendedName>
</protein>
<dbReference type="SUPFAM" id="SSF52540">
    <property type="entry name" value="P-loop containing nucleoside triphosphate hydrolases"/>
    <property type="match status" value="1"/>
</dbReference>
<organism evidence="3 4">
    <name type="scientific">Candidatus Falkowbacteria bacterium RBG_13_39_14</name>
    <dbReference type="NCBI Taxonomy" id="1797985"/>
    <lineage>
        <taxon>Bacteria</taxon>
        <taxon>Candidatus Falkowiibacteriota</taxon>
    </lineage>
</organism>
<comment type="caution">
    <text evidence="3">The sequence shown here is derived from an EMBL/GenBank/DDBJ whole genome shotgun (WGS) entry which is preliminary data.</text>
</comment>
<dbReference type="PANTHER" id="PTHR33295">
    <property type="entry name" value="ATPASE"/>
    <property type="match status" value="1"/>
</dbReference>
<dbReference type="InterPro" id="IPR027417">
    <property type="entry name" value="P-loop_NTPase"/>
</dbReference>
<dbReference type="PANTHER" id="PTHR33295:SF8">
    <property type="entry name" value="AAA+ ATPASE DOMAIN-CONTAINING PROTEIN"/>
    <property type="match status" value="1"/>
</dbReference>
<dbReference type="AlphaFoldDB" id="A0A1F5S929"/>
<proteinExistence type="predicted"/>
<evidence type="ECO:0000259" key="1">
    <source>
        <dbReference type="Pfam" id="PF13173"/>
    </source>
</evidence>
<reference evidence="3 4" key="1">
    <citation type="journal article" date="2016" name="Nat. Commun.">
        <title>Thousands of microbial genomes shed light on interconnected biogeochemical processes in an aquifer system.</title>
        <authorList>
            <person name="Anantharaman K."/>
            <person name="Brown C.T."/>
            <person name="Hug L.A."/>
            <person name="Sharon I."/>
            <person name="Castelle C.J."/>
            <person name="Probst A.J."/>
            <person name="Thomas B.C."/>
            <person name="Singh A."/>
            <person name="Wilkins M.J."/>
            <person name="Karaoz U."/>
            <person name="Brodie E.L."/>
            <person name="Williams K.H."/>
            <person name="Hubbard S.S."/>
            <person name="Banfield J.F."/>
        </authorList>
    </citation>
    <scope>NUCLEOTIDE SEQUENCE [LARGE SCALE GENOMIC DNA]</scope>
</reference>
<accession>A0A1F5S929</accession>
<dbReference type="Proteomes" id="UP000178323">
    <property type="component" value="Unassembled WGS sequence"/>
</dbReference>
<dbReference type="STRING" id="1797985.A2Y83_05060"/>
<dbReference type="InterPro" id="IPR025420">
    <property type="entry name" value="DUF4143"/>
</dbReference>
<feature type="domain" description="DUF4143" evidence="2">
    <location>
        <begin position="228"/>
        <end position="375"/>
    </location>
</feature>
<feature type="domain" description="AAA" evidence="1">
    <location>
        <begin position="38"/>
        <end position="172"/>
    </location>
</feature>
<evidence type="ECO:0000259" key="2">
    <source>
        <dbReference type="Pfam" id="PF13635"/>
    </source>
</evidence>
<gene>
    <name evidence="3" type="ORF">A2Y83_05060</name>
</gene>
<dbReference type="Pfam" id="PF13635">
    <property type="entry name" value="DUF4143"/>
    <property type="match status" value="1"/>
</dbReference>
<dbReference type="Gene3D" id="3.40.50.300">
    <property type="entry name" value="P-loop containing nucleotide triphosphate hydrolases"/>
    <property type="match status" value="1"/>
</dbReference>
<evidence type="ECO:0000313" key="3">
    <source>
        <dbReference type="EMBL" id="OGF22963.1"/>
    </source>
</evidence>
<evidence type="ECO:0000313" key="4">
    <source>
        <dbReference type="Proteomes" id="UP000178323"/>
    </source>
</evidence>
<name>A0A1F5S929_9BACT</name>
<dbReference type="Pfam" id="PF13173">
    <property type="entry name" value="AAA_14"/>
    <property type="match status" value="1"/>
</dbReference>
<evidence type="ECO:0008006" key="5">
    <source>
        <dbReference type="Google" id="ProtNLM"/>
    </source>
</evidence>
<dbReference type="EMBL" id="MFFS01000006">
    <property type="protein sequence ID" value="OGF22963.1"/>
    <property type="molecule type" value="Genomic_DNA"/>
</dbReference>
<sequence>MISKAVLSQIILDFKDFEIPEHIIQRDLKIKPNIPIKRAITIMGPRRCGKTYYLYSIILELIKSGIEKERILYVNFENPKLVGMEMKDLQILMEAFFEMYPENKEEKVWLFFDEIQNIAHWEIFVRNLIDNEKCQIFLSGSSAKLLSKEIATSLRGRTLTYSLLPFSFPEFLRAKKSEIKGSLSSKEKNYIVKAFAEYLDCGGYPETIFYPEERKRIINEIIDITIYRDLVERYSLRNIKVIKMLFNYLIKSKEFSINKFYHFLQSMNIFISRNSLYDYLEFFNEAFIFFPLKKFSFSLKKLEQSASKIYTIDNAFITEIIGEDKGKKLENFVFLKLLNSGLIINKDFFYYEDGKEVDFLIKDKNSAVMLLQVCYDIDDFNTKGREVGSLLKASEELKCDNLAIITFDYEKTEKNGGKTINFIPAWKWDL</sequence>